<feature type="domain" description="DNA methylase adenine-specific" evidence="8">
    <location>
        <begin position="308"/>
        <end position="591"/>
    </location>
</feature>
<dbReference type="PANTHER" id="PTHR42933">
    <property type="entry name" value="SLR6095 PROTEIN"/>
    <property type="match status" value="1"/>
</dbReference>
<dbReference type="SUPFAM" id="SSF53335">
    <property type="entry name" value="S-adenosyl-L-methionine-dependent methyltransferases"/>
    <property type="match status" value="1"/>
</dbReference>
<dbReference type="Gene3D" id="3.40.50.150">
    <property type="entry name" value="Vaccinia Virus protein VP39"/>
    <property type="match status" value="1"/>
</dbReference>
<evidence type="ECO:0000256" key="5">
    <source>
        <dbReference type="ARBA" id="ARBA00022691"/>
    </source>
</evidence>
<dbReference type="EMBL" id="BAABFA010000019">
    <property type="protein sequence ID" value="GAA4468476.1"/>
    <property type="molecule type" value="Genomic_DNA"/>
</dbReference>
<gene>
    <name evidence="9" type="ORF">GCM10023093_26140</name>
</gene>
<evidence type="ECO:0000313" key="9">
    <source>
        <dbReference type="EMBL" id="GAA4468476.1"/>
    </source>
</evidence>
<proteinExistence type="inferred from homology"/>
<keyword evidence="5" id="KW-0949">S-adenosyl-L-methionine</keyword>
<dbReference type="InterPro" id="IPR051537">
    <property type="entry name" value="DNA_Adenine_Mtase"/>
</dbReference>
<dbReference type="EC" id="2.1.1.72" evidence="2"/>
<evidence type="ECO:0000256" key="2">
    <source>
        <dbReference type="ARBA" id="ARBA00011900"/>
    </source>
</evidence>
<dbReference type="Pfam" id="PF02384">
    <property type="entry name" value="N6_Mtase"/>
    <property type="match status" value="1"/>
</dbReference>
<reference evidence="10" key="1">
    <citation type="journal article" date="2019" name="Int. J. Syst. Evol. Microbiol.">
        <title>The Global Catalogue of Microorganisms (GCM) 10K type strain sequencing project: providing services to taxonomists for standard genome sequencing and annotation.</title>
        <authorList>
            <consortium name="The Broad Institute Genomics Platform"/>
            <consortium name="The Broad Institute Genome Sequencing Center for Infectious Disease"/>
            <person name="Wu L."/>
            <person name="Ma J."/>
        </authorList>
    </citation>
    <scope>NUCLEOTIDE SEQUENCE [LARGE SCALE GENOMIC DNA]</scope>
    <source>
        <strain evidence="10">JCM 32105</strain>
    </source>
</reference>
<dbReference type="GO" id="GO:0032259">
    <property type="term" value="P:methylation"/>
    <property type="evidence" value="ECO:0007669"/>
    <property type="project" value="UniProtKB-KW"/>
</dbReference>
<sequence>MANERVLDFFIGGLLKSANIKYTPNGSDIKEIQTALKTASKKGTSKVGFPEFTAKVGNFILVIENKADMEKQAVYDDEKRTILSNSIKALTDFAENGALHYAQQIIQKTNFKKVFAFGCSGDEKHHTIRPIYVDENSYRLLEPIQNFENFNEKNVEQFYREQVLGEMPPKILEKDGLIKKAGELHEALRNYGQLGDKEKPLVVSAILLALQDENFDINSLKGNATQTDGNKIFTSVRNFMLKVDVSPEVKRDKVLRQFNIIRDRTVLNQIDDRLKNPNKKNELAKTPLRYFTEFIKEHILDSIKANAHQDVLGQFYGEFMRYSGGDGQTLGVVLTPDHITELFCDLVQVQPDDMVFDPCCGTGGFLVAAMHRMENLAKTEKKKKHIKSHQLHGIEIREDMFAIATTNMILRDDGKSNLVPDNFLNKTVAELRANKYTVGFMNPPYSQAKGKDTAHLSEIHFIEHLLDSLANGGRCAVIVPQSTMVGKSKVDNQVKKRILQNHTLEGVITLNKETFYRIGVNPCIAIFTAHKKHDPNKYCKFINFEDDGFLIRKHIGIVETEVAKEKKAHLLNIWLHDSPAESRFIVRTTIEPEDEWLHSFYYFNDEIPKETDFEKTIGDYLSFEFSMIMQDRTYLFENAE</sequence>
<comment type="caution">
    <text evidence="9">The sequence shown here is derived from an EMBL/GenBank/DDBJ whole genome shotgun (WGS) entry which is preliminary data.</text>
</comment>
<accession>A0ABP8NMV3</accession>
<evidence type="ECO:0000259" key="8">
    <source>
        <dbReference type="Pfam" id="PF02384"/>
    </source>
</evidence>
<dbReference type="RefSeq" id="WP_345083936.1">
    <property type="nucleotide sequence ID" value="NZ_BAABFA010000019.1"/>
</dbReference>
<evidence type="ECO:0000256" key="1">
    <source>
        <dbReference type="ARBA" id="ARBA00006594"/>
    </source>
</evidence>
<keyword evidence="10" id="KW-1185">Reference proteome</keyword>
<organism evidence="9 10">
    <name type="scientific">Nemorincola caseinilytica</name>
    <dbReference type="NCBI Taxonomy" id="2054315"/>
    <lineage>
        <taxon>Bacteria</taxon>
        <taxon>Pseudomonadati</taxon>
        <taxon>Bacteroidota</taxon>
        <taxon>Chitinophagia</taxon>
        <taxon>Chitinophagales</taxon>
        <taxon>Chitinophagaceae</taxon>
        <taxon>Nemorincola</taxon>
    </lineage>
</organism>
<evidence type="ECO:0000256" key="3">
    <source>
        <dbReference type="ARBA" id="ARBA00022603"/>
    </source>
</evidence>
<evidence type="ECO:0000313" key="10">
    <source>
        <dbReference type="Proteomes" id="UP001500067"/>
    </source>
</evidence>
<evidence type="ECO:0000256" key="6">
    <source>
        <dbReference type="ARBA" id="ARBA00022747"/>
    </source>
</evidence>
<keyword evidence="3 9" id="KW-0489">Methyltransferase</keyword>
<protein>
    <recommendedName>
        <fullName evidence="2">site-specific DNA-methyltransferase (adenine-specific)</fullName>
        <ecNumber evidence="2">2.1.1.72</ecNumber>
    </recommendedName>
</protein>
<dbReference type="InterPro" id="IPR029063">
    <property type="entry name" value="SAM-dependent_MTases_sf"/>
</dbReference>
<comment type="similarity">
    <text evidence="1">Belongs to the N(4)/N(6)-methyltransferase family.</text>
</comment>
<keyword evidence="6" id="KW-0680">Restriction system</keyword>
<dbReference type="InterPro" id="IPR003356">
    <property type="entry name" value="DNA_methylase_A-5"/>
</dbReference>
<evidence type="ECO:0000256" key="4">
    <source>
        <dbReference type="ARBA" id="ARBA00022679"/>
    </source>
</evidence>
<comment type="catalytic activity">
    <reaction evidence="7">
        <text>a 2'-deoxyadenosine in DNA + S-adenosyl-L-methionine = an N(6)-methyl-2'-deoxyadenosine in DNA + S-adenosyl-L-homocysteine + H(+)</text>
        <dbReference type="Rhea" id="RHEA:15197"/>
        <dbReference type="Rhea" id="RHEA-COMP:12418"/>
        <dbReference type="Rhea" id="RHEA-COMP:12419"/>
        <dbReference type="ChEBI" id="CHEBI:15378"/>
        <dbReference type="ChEBI" id="CHEBI:57856"/>
        <dbReference type="ChEBI" id="CHEBI:59789"/>
        <dbReference type="ChEBI" id="CHEBI:90615"/>
        <dbReference type="ChEBI" id="CHEBI:90616"/>
        <dbReference type="EC" id="2.1.1.72"/>
    </reaction>
</comment>
<name>A0ABP8NMV3_9BACT</name>
<keyword evidence="4" id="KW-0808">Transferase</keyword>
<dbReference type="GO" id="GO:0008168">
    <property type="term" value="F:methyltransferase activity"/>
    <property type="evidence" value="ECO:0007669"/>
    <property type="project" value="UniProtKB-KW"/>
</dbReference>
<dbReference type="PRINTS" id="PR00507">
    <property type="entry name" value="N12N6MTFRASE"/>
</dbReference>
<dbReference type="Proteomes" id="UP001500067">
    <property type="component" value="Unassembled WGS sequence"/>
</dbReference>
<evidence type="ECO:0000256" key="7">
    <source>
        <dbReference type="ARBA" id="ARBA00047942"/>
    </source>
</evidence>
<dbReference type="PANTHER" id="PTHR42933:SF3">
    <property type="entry name" value="TYPE I RESTRICTION ENZYME MJAVIII METHYLASE SUBUNIT"/>
    <property type="match status" value="1"/>
</dbReference>